<name>A0A8E0ICY1_LACPA</name>
<dbReference type="AlphaFoldDB" id="A0A8E0ICY1"/>
<dbReference type="PANTHER" id="PTHR42745">
    <property type="match status" value="1"/>
</dbReference>
<organism evidence="2 3">
    <name type="scientific">Lacticaseibacillus paracasei subsp. paracasei Lpp7</name>
    <dbReference type="NCBI Taxonomy" id="1256200"/>
    <lineage>
        <taxon>Bacteria</taxon>
        <taxon>Bacillati</taxon>
        <taxon>Bacillota</taxon>
        <taxon>Bacilli</taxon>
        <taxon>Lactobacillales</taxon>
        <taxon>Lactobacillaceae</taxon>
        <taxon>Lacticaseibacillus</taxon>
    </lineage>
</organism>
<dbReference type="InterPro" id="IPR046348">
    <property type="entry name" value="SIS_dom_sf"/>
</dbReference>
<sequence length="85" mass="9362">MQIVTISEDPKSVLGKGADLVVMAKTTRELDKFNMLATISILAVITLFDVVAVGLMQIEHFTEQHFLVNHPSGAVGEKLREDTHD</sequence>
<evidence type="ECO:0000313" key="2">
    <source>
        <dbReference type="EMBL" id="EPC48524.1"/>
    </source>
</evidence>
<protein>
    <submittedName>
        <fullName evidence="2">Uncharacterized protein</fullName>
    </submittedName>
</protein>
<dbReference type="SUPFAM" id="SSF53697">
    <property type="entry name" value="SIS domain"/>
    <property type="match status" value="1"/>
</dbReference>
<evidence type="ECO:0000256" key="1">
    <source>
        <dbReference type="SAM" id="Phobius"/>
    </source>
</evidence>
<dbReference type="Proteomes" id="UP000014303">
    <property type="component" value="Unassembled WGS sequence"/>
</dbReference>
<keyword evidence="1" id="KW-0472">Membrane</keyword>
<keyword evidence="1" id="KW-0812">Transmembrane</keyword>
<gene>
    <name evidence="2" type="ORF">Lpp7_14865</name>
</gene>
<dbReference type="GO" id="GO:0097367">
    <property type="term" value="F:carbohydrate derivative binding"/>
    <property type="evidence" value="ECO:0007669"/>
    <property type="project" value="InterPro"/>
</dbReference>
<comment type="caution">
    <text evidence="2">The sequence shown here is derived from an EMBL/GenBank/DDBJ whole genome shotgun (WGS) entry which is preliminary data.</text>
</comment>
<dbReference type="InterPro" id="IPR050986">
    <property type="entry name" value="GutQ/KpsF_isomerases"/>
</dbReference>
<dbReference type="PANTHER" id="PTHR42745:SF1">
    <property type="entry name" value="ARABINOSE 5-PHOSPHATE ISOMERASE KDSD"/>
    <property type="match status" value="1"/>
</dbReference>
<accession>A0A8E0ICY1</accession>
<dbReference type="EMBL" id="ANJV01000444">
    <property type="protein sequence ID" value="EPC48524.1"/>
    <property type="molecule type" value="Genomic_DNA"/>
</dbReference>
<reference evidence="2 3" key="1">
    <citation type="journal article" date="2013" name="PLoS ONE">
        <title>Lactobacillus paracasei comparative genomics: towards species pan-genome definition and exploitation of diversity.</title>
        <authorList>
            <person name="Smokvina T."/>
            <person name="Wels M."/>
            <person name="Polka J."/>
            <person name="Chervaux C."/>
            <person name="Brisse S."/>
            <person name="Boekhorst J."/>
            <person name="van Hylckama Vlieg J.E."/>
            <person name="Siezen R.J."/>
        </authorList>
    </citation>
    <scope>NUCLEOTIDE SEQUENCE [LARGE SCALE GENOMIC DNA]</scope>
    <source>
        <strain evidence="2 3">Lpp7</strain>
    </source>
</reference>
<keyword evidence="1" id="KW-1133">Transmembrane helix</keyword>
<proteinExistence type="predicted"/>
<evidence type="ECO:0000313" key="3">
    <source>
        <dbReference type="Proteomes" id="UP000014303"/>
    </source>
</evidence>
<feature type="transmembrane region" description="Helical" evidence="1">
    <location>
        <begin position="33"/>
        <end position="58"/>
    </location>
</feature>
<dbReference type="Gene3D" id="3.40.50.10490">
    <property type="entry name" value="Glucose-6-phosphate isomerase like protein, domain 1"/>
    <property type="match status" value="1"/>
</dbReference>
<dbReference type="GO" id="GO:1901135">
    <property type="term" value="P:carbohydrate derivative metabolic process"/>
    <property type="evidence" value="ECO:0007669"/>
    <property type="project" value="InterPro"/>
</dbReference>